<evidence type="ECO:0000313" key="3">
    <source>
        <dbReference type="Proteomes" id="UP000053820"/>
    </source>
</evidence>
<accession>A0A0C9W259</accession>
<protein>
    <submittedName>
        <fullName evidence="2">Uncharacterized protein</fullName>
    </submittedName>
</protein>
<feature type="region of interest" description="Disordered" evidence="1">
    <location>
        <begin position="268"/>
        <end position="297"/>
    </location>
</feature>
<dbReference type="EMBL" id="KN839877">
    <property type="protein sequence ID" value="KIJ60043.1"/>
    <property type="molecule type" value="Genomic_DNA"/>
</dbReference>
<organism evidence="2 3">
    <name type="scientific">Hydnomerulius pinastri MD-312</name>
    <dbReference type="NCBI Taxonomy" id="994086"/>
    <lineage>
        <taxon>Eukaryota</taxon>
        <taxon>Fungi</taxon>
        <taxon>Dikarya</taxon>
        <taxon>Basidiomycota</taxon>
        <taxon>Agaricomycotina</taxon>
        <taxon>Agaricomycetes</taxon>
        <taxon>Agaricomycetidae</taxon>
        <taxon>Boletales</taxon>
        <taxon>Boletales incertae sedis</taxon>
        <taxon>Leucogyrophana</taxon>
    </lineage>
</organism>
<sequence>MASESTDRRTVVIPIDLGAAAKYDQSVFPLSSYRNRDSLGRGDFLLDATLEEMLKISAMGTDLSQNTDFFIATKARYDELMSKKETLESRPRTFSPFKAYANYRAVRLFYVASKNLYLRTRSTSEKMRRSLNRNLLSVPSEDVAPVGGGLPSDANICGIAVALDGPLDEETMRTITDAANTIASCADPFADNPFIDQLSSVAESMLSDSDLTSVNAVNTASSGVAAANRLSSASTSSQASDTTSPGSAASIQNFFIFKNSVMAPNSNVNGATLNQGGSQNSGSVNHLLSPSAPPEST</sequence>
<dbReference type="Proteomes" id="UP000053820">
    <property type="component" value="Unassembled WGS sequence"/>
</dbReference>
<evidence type="ECO:0000256" key="1">
    <source>
        <dbReference type="SAM" id="MobiDB-lite"/>
    </source>
</evidence>
<reference evidence="2 3" key="1">
    <citation type="submission" date="2014-04" db="EMBL/GenBank/DDBJ databases">
        <title>Evolutionary Origins and Diversification of the Mycorrhizal Mutualists.</title>
        <authorList>
            <consortium name="DOE Joint Genome Institute"/>
            <consortium name="Mycorrhizal Genomics Consortium"/>
            <person name="Kohler A."/>
            <person name="Kuo A."/>
            <person name="Nagy L.G."/>
            <person name="Floudas D."/>
            <person name="Copeland A."/>
            <person name="Barry K.W."/>
            <person name="Cichocki N."/>
            <person name="Veneault-Fourrey C."/>
            <person name="LaButti K."/>
            <person name="Lindquist E.A."/>
            <person name="Lipzen A."/>
            <person name="Lundell T."/>
            <person name="Morin E."/>
            <person name="Murat C."/>
            <person name="Riley R."/>
            <person name="Ohm R."/>
            <person name="Sun H."/>
            <person name="Tunlid A."/>
            <person name="Henrissat B."/>
            <person name="Grigoriev I.V."/>
            <person name="Hibbett D.S."/>
            <person name="Martin F."/>
        </authorList>
    </citation>
    <scope>NUCLEOTIDE SEQUENCE [LARGE SCALE GENOMIC DNA]</scope>
    <source>
        <strain evidence="2 3">MD-312</strain>
    </source>
</reference>
<dbReference type="OrthoDB" id="2683268at2759"/>
<gene>
    <name evidence="2" type="ORF">HYDPIDRAFT_117734</name>
</gene>
<proteinExistence type="predicted"/>
<evidence type="ECO:0000313" key="2">
    <source>
        <dbReference type="EMBL" id="KIJ60043.1"/>
    </source>
</evidence>
<dbReference type="HOGENOM" id="CLU_082784_0_0_1"/>
<name>A0A0C9W259_9AGAM</name>
<feature type="compositionally biased region" description="Polar residues" evidence="1">
    <location>
        <begin position="268"/>
        <end position="290"/>
    </location>
</feature>
<keyword evidence="3" id="KW-1185">Reference proteome</keyword>
<dbReference type="AlphaFoldDB" id="A0A0C9W259"/>